<evidence type="ECO:0000256" key="4">
    <source>
        <dbReference type="ARBA" id="ARBA00022989"/>
    </source>
</evidence>
<accession>A0ABW2BZL8</accession>
<keyword evidence="5 6" id="KW-0472">Membrane</keyword>
<name>A0ABW2BZL8_9PSEU</name>
<evidence type="ECO:0000259" key="8">
    <source>
        <dbReference type="Pfam" id="PF13190"/>
    </source>
</evidence>
<reference evidence="10" key="1">
    <citation type="journal article" date="2019" name="Int. J. Syst. Evol. Microbiol.">
        <title>The Global Catalogue of Microorganisms (GCM) 10K type strain sequencing project: providing services to taxonomists for standard genome sequencing and annotation.</title>
        <authorList>
            <consortium name="The Broad Institute Genomics Platform"/>
            <consortium name="The Broad Institute Genome Sequencing Center for Infectious Disease"/>
            <person name="Wu L."/>
            <person name="Ma J."/>
        </authorList>
    </citation>
    <scope>NUCLEOTIDE SEQUENCE [LARGE SCALE GENOMIC DNA]</scope>
    <source>
        <strain evidence="10">KCTC 32255</strain>
    </source>
</reference>
<keyword evidence="7" id="KW-0732">Signal</keyword>
<evidence type="ECO:0000256" key="1">
    <source>
        <dbReference type="ARBA" id="ARBA00004236"/>
    </source>
</evidence>
<comment type="subcellular location">
    <subcellularLocation>
        <location evidence="1">Cell membrane</location>
    </subcellularLocation>
</comment>
<evidence type="ECO:0000256" key="2">
    <source>
        <dbReference type="ARBA" id="ARBA00022475"/>
    </source>
</evidence>
<dbReference type="InterPro" id="IPR025937">
    <property type="entry name" value="PDGLE_dom"/>
</dbReference>
<evidence type="ECO:0000256" key="6">
    <source>
        <dbReference type="SAM" id="Phobius"/>
    </source>
</evidence>
<evidence type="ECO:0000256" key="7">
    <source>
        <dbReference type="SAM" id="SignalP"/>
    </source>
</evidence>
<feature type="chain" id="PRO_5047461799" evidence="7">
    <location>
        <begin position="31"/>
        <end position="101"/>
    </location>
</feature>
<keyword evidence="10" id="KW-1185">Reference proteome</keyword>
<dbReference type="Pfam" id="PF13190">
    <property type="entry name" value="PDGLE"/>
    <property type="match status" value="1"/>
</dbReference>
<comment type="caution">
    <text evidence="9">The sequence shown here is derived from an EMBL/GenBank/DDBJ whole genome shotgun (WGS) entry which is preliminary data.</text>
</comment>
<dbReference type="Proteomes" id="UP001596337">
    <property type="component" value="Unassembled WGS sequence"/>
</dbReference>
<keyword evidence="3 6" id="KW-0812">Transmembrane</keyword>
<evidence type="ECO:0000313" key="9">
    <source>
        <dbReference type="EMBL" id="MFC6868526.1"/>
    </source>
</evidence>
<evidence type="ECO:0000256" key="3">
    <source>
        <dbReference type="ARBA" id="ARBA00022692"/>
    </source>
</evidence>
<keyword evidence="4 6" id="KW-1133">Transmembrane helix</keyword>
<proteinExistence type="predicted"/>
<evidence type="ECO:0000256" key="5">
    <source>
        <dbReference type="ARBA" id="ARBA00023136"/>
    </source>
</evidence>
<dbReference type="RefSeq" id="WP_345392743.1">
    <property type="nucleotide sequence ID" value="NZ_BAABLA010000011.1"/>
</dbReference>
<dbReference type="EMBL" id="JBHSXX010000001">
    <property type="protein sequence ID" value="MFC6868526.1"/>
    <property type="molecule type" value="Genomic_DNA"/>
</dbReference>
<feature type="signal peptide" evidence="7">
    <location>
        <begin position="1"/>
        <end position="30"/>
    </location>
</feature>
<evidence type="ECO:0000313" key="10">
    <source>
        <dbReference type="Proteomes" id="UP001596337"/>
    </source>
</evidence>
<feature type="domain" description="PDGLE" evidence="8">
    <location>
        <begin position="7"/>
        <end position="95"/>
    </location>
</feature>
<keyword evidence="2" id="KW-1003">Cell membrane</keyword>
<organism evidence="9 10">
    <name type="scientific">Haloechinothrix salitolerans</name>
    <dbReference type="NCBI Taxonomy" id="926830"/>
    <lineage>
        <taxon>Bacteria</taxon>
        <taxon>Bacillati</taxon>
        <taxon>Actinomycetota</taxon>
        <taxon>Actinomycetes</taxon>
        <taxon>Pseudonocardiales</taxon>
        <taxon>Pseudonocardiaceae</taxon>
        <taxon>Haloechinothrix</taxon>
    </lineage>
</organism>
<feature type="transmembrane region" description="Helical" evidence="6">
    <location>
        <begin position="74"/>
        <end position="94"/>
    </location>
</feature>
<protein>
    <submittedName>
        <fullName evidence="9">PDGLE domain-containing protein</fullName>
    </submittedName>
</protein>
<sequence length="101" mass="10374">MSRVSLRRFALVAVVVTAVLAIGVSAFASASPDGLEWALRDGCTSQAGELRGTCPAQHEREHALGEFALDGTGLAAGVGTALVLLLVWGGVALMRGRGARE</sequence>
<gene>
    <name evidence="9" type="ORF">ACFQGD_15395</name>
</gene>